<dbReference type="OrthoDB" id="10500618at2759"/>
<dbReference type="Gramene" id="TraesRN7B0100860000.1">
    <property type="protein sequence ID" value="TraesRN7B0100860000.1"/>
    <property type="gene ID" value="TraesRN7B0100860000"/>
</dbReference>
<keyword evidence="3" id="KW-1185">Reference proteome</keyword>
<dbReference type="Proteomes" id="UP000019116">
    <property type="component" value="Chromosome 7B"/>
</dbReference>
<organism evidence="2">
    <name type="scientific">Triticum aestivum</name>
    <name type="common">Wheat</name>
    <dbReference type="NCBI Taxonomy" id="4565"/>
    <lineage>
        <taxon>Eukaryota</taxon>
        <taxon>Viridiplantae</taxon>
        <taxon>Streptophyta</taxon>
        <taxon>Embryophyta</taxon>
        <taxon>Tracheophyta</taxon>
        <taxon>Spermatophyta</taxon>
        <taxon>Magnoliopsida</taxon>
        <taxon>Liliopsida</taxon>
        <taxon>Poales</taxon>
        <taxon>Poaceae</taxon>
        <taxon>BOP clade</taxon>
        <taxon>Pooideae</taxon>
        <taxon>Triticodae</taxon>
        <taxon>Triticeae</taxon>
        <taxon>Triticinae</taxon>
        <taxon>Triticum</taxon>
    </lineage>
</organism>
<dbReference type="EnsemblPlants" id="TraesCS7B02G317300.1">
    <property type="protein sequence ID" value="TraesCS7B02G317300.1"/>
    <property type="gene ID" value="TraesCS7B02G317300"/>
</dbReference>
<evidence type="ECO:0000313" key="2">
    <source>
        <dbReference type="EnsemblPlants" id="TraesCS7B02G317300.1"/>
    </source>
</evidence>
<dbReference type="Gramene" id="TraesCS7B02G317300.1">
    <property type="protein sequence ID" value="TraesCS7B02G317300.1"/>
    <property type="gene ID" value="TraesCS7B02G317300"/>
</dbReference>
<proteinExistence type="predicted"/>
<evidence type="ECO:0000313" key="3">
    <source>
        <dbReference type="Proteomes" id="UP000019116"/>
    </source>
</evidence>
<dbReference type="Gramene" id="TraesCS7B03G0851800.1">
    <property type="protein sequence ID" value="TraesCS7B03G0851800.1.CDS"/>
    <property type="gene ID" value="TraesCS7B03G0851800"/>
</dbReference>
<reference evidence="2" key="2">
    <citation type="submission" date="2018-10" db="UniProtKB">
        <authorList>
            <consortium name="EnsemblPlants"/>
        </authorList>
    </citation>
    <scope>IDENTIFICATION</scope>
</reference>
<dbReference type="GeneID" id="123159998"/>
<gene>
    <name evidence="2" type="primary">LOC123159998</name>
</gene>
<feature type="region of interest" description="Disordered" evidence="1">
    <location>
        <begin position="101"/>
        <end position="135"/>
    </location>
</feature>
<dbReference type="RefSeq" id="XP_044433738.1">
    <property type="nucleotide sequence ID" value="XM_044577803.1"/>
</dbReference>
<protein>
    <recommendedName>
        <fullName evidence="4">DUF295 domain-containing protein</fullName>
    </recommendedName>
</protein>
<name>A0A3B6SKV8_WHEAT</name>
<feature type="region of interest" description="Disordered" evidence="1">
    <location>
        <begin position="1"/>
        <end position="54"/>
    </location>
</feature>
<accession>A0A3B6SKV8</accession>
<feature type="compositionally biased region" description="Low complexity" evidence="1">
    <location>
        <begin position="111"/>
        <end position="120"/>
    </location>
</feature>
<reference evidence="2" key="1">
    <citation type="submission" date="2018-08" db="EMBL/GenBank/DDBJ databases">
        <authorList>
            <person name="Rossello M."/>
        </authorList>
    </citation>
    <scope>NUCLEOTIDE SEQUENCE [LARGE SCALE GENOMIC DNA]</scope>
    <source>
        <strain evidence="2">cv. Chinese Spring</strain>
    </source>
</reference>
<dbReference type="AlphaFoldDB" id="A0A3B6SKV8"/>
<sequence length="421" mass="45828">MMGRPASACGSVAAAREASLRLRHRGPRLRRDELPPSPRSARRRALSPAASPVSDLRDALLHRLHLRRAAHASPPPSVPRGIGPLPPACAAPELLDRLDFLEARPPPSSPQSPQRVARSPTSASPAQEALRAARSSPPRWIENLFSAHLASAAPTVLGPRRCRRRLGVGVEETSRRCAFSPASARQAPGPSHMGLGVGLPPPLPFTFSCSPLLTHRMNSMALLPASLAVLPPEKPDEEEISGPVLIITNLELPRSILFSPYTMKAFTSSLPVGTADVLYSNGYFFLLKEGTYVSLWEVKSEKRLLNFHVGMEIEQGYFNGTPGSDLTVVLARQRIFAEVDADDNADEGGGEADIVTEFWLRRMDGVWQQNAVVCGHLGIHSLIIHQNALFWLSNNGCLCSVTQEEDGLLLPPFRISCLRFV</sequence>
<evidence type="ECO:0000256" key="1">
    <source>
        <dbReference type="SAM" id="MobiDB-lite"/>
    </source>
</evidence>
<evidence type="ECO:0008006" key="4">
    <source>
        <dbReference type="Google" id="ProtNLM"/>
    </source>
</evidence>
<dbReference type="Gramene" id="TraesCAD_scaffold_030395_01G000200.1">
    <property type="protein sequence ID" value="TraesCAD_scaffold_030395_01G000200.1"/>
    <property type="gene ID" value="TraesCAD_scaffold_030395_01G000200"/>
</dbReference>